<sequence length="155" mass="17014">MFRHAFFALTLTVFAGMPLRADTVVIGSYSPYGPLYSASSAPFESFEWTPLDFAAFSAYGGDFANVRRPVAPVTFFEDPMTPPDAQGPEDEQVNLRLRTSLFFEELPAGMTQDFHEELPADVSEAAPSIPEPGALVLVGLGLLGLSRRVRAYYTR</sequence>
<dbReference type="Pfam" id="PF07589">
    <property type="entry name" value="PEP-CTERM"/>
    <property type="match status" value="1"/>
</dbReference>
<dbReference type="InterPro" id="IPR013424">
    <property type="entry name" value="Ice-binding_C"/>
</dbReference>
<dbReference type="Proteomes" id="UP000076079">
    <property type="component" value="Chromosome"/>
</dbReference>
<protein>
    <recommendedName>
        <fullName evidence="1">Ice-binding protein C-terminal domain-containing protein</fullName>
    </recommendedName>
</protein>
<keyword evidence="3" id="KW-1185">Reference proteome</keyword>
<dbReference type="NCBIfam" id="TIGR02595">
    <property type="entry name" value="PEP_CTERM"/>
    <property type="match status" value="1"/>
</dbReference>
<evidence type="ECO:0000313" key="2">
    <source>
        <dbReference type="EMBL" id="AMY12153.1"/>
    </source>
</evidence>
<evidence type="ECO:0000313" key="3">
    <source>
        <dbReference type="Proteomes" id="UP000076079"/>
    </source>
</evidence>
<organism evidence="2 3">
    <name type="scientific">Luteitalea pratensis</name>
    <dbReference type="NCBI Taxonomy" id="1855912"/>
    <lineage>
        <taxon>Bacteria</taxon>
        <taxon>Pseudomonadati</taxon>
        <taxon>Acidobacteriota</taxon>
        <taxon>Vicinamibacteria</taxon>
        <taxon>Vicinamibacterales</taxon>
        <taxon>Vicinamibacteraceae</taxon>
        <taxon>Luteitalea</taxon>
    </lineage>
</organism>
<proteinExistence type="predicted"/>
<dbReference type="RefSeq" id="WP_110173634.1">
    <property type="nucleotide sequence ID" value="NZ_CP015136.1"/>
</dbReference>
<dbReference type="KEGG" id="abac:LuPra_05426"/>
<accession>A0A143PVG0</accession>
<dbReference type="AlphaFoldDB" id="A0A143PVG0"/>
<feature type="domain" description="Ice-binding protein C-terminal" evidence="1">
    <location>
        <begin position="128"/>
        <end position="150"/>
    </location>
</feature>
<dbReference type="EMBL" id="CP015136">
    <property type="protein sequence ID" value="AMY12153.1"/>
    <property type="molecule type" value="Genomic_DNA"/>
</dbReference>
<evidence type="ECO:0000259" key="1">
    <source>
        <dbReference type="Pfam" id="PF07589"/>
    </source>
</evidence>
<name>A0A143PVG0_LUTPR</name>
<reference evidence="2 3" key="1">
    <citation type="journal article" date="2016" name="Genome Announc.">
        <title>First Complete Genome Sequence of a Subdivision 6 Acidobacterium Strain.</title>
        <authorList>
            <person name="Huang S."/>
            <person name="Vieira S."/>
            <person name="Bunk B."/>
            <person name="Riedel T."/>
            <person name="Sproer C."/>
            <person name="Overmann J."/>
        </authorList>
    </citation>
    <scope>NUCLEOTIDE SEQUENCE [LARGE SCALE GENOMIC DNA]</scope>
    <source>
        <strain evidence="3">DSM 100886 HEG_-6_39</strain>
    </source>
</reference>
<gene>
    <name evidence="2" type="ORF">LuPra_05426</name>
</gene>
<reference evidence="3" key="2">
    <citation type="submission" date="2016-04" db="EMBL/GenBank/DDBJ databases">
        <title>First Complete Genome Sequence of a Subdivision 6 Acidobacterium.</title>
        <authorList>
            <person name="Huang S."/>
            <person name="Vieira S."/>
            <person name="Bunk B."/>
            <person name="Riedel T."/>
            <person name="Sproeer C."/>
            <person name="Overmann J."/>
        </authorList>
    </citation>
    <scope>NUCLEOTIDE SEQUENCE [LARGE SCALE GENOMIC DNA]</scope>
    <source>
        <strain evidence="3">DSM 100886 HEG_-6_39</strain>
    </source>
</reference>